<reference evidence="1 2" key="1">
    <citation type="submission" date="2014-03" db="EMBL/GenBank/DDBJ databases">
        <title>Genomics of Bifidobacteria.</title>
        <authorList>
            <person name="Ventura M."/>
            <person name="Milani C."/>
            <person name="Lugli G.A."/>
        </authorList>
    </citation>
    <scope>NUCLEOTIDE SEQUENCE [LARGE SCALE GENOMIC DNA]</scope>
    <source>
        <strain evidence="1 2">LMG 10736</strain>
    </source>
</reference>
<name>A0A086ZKP1_9BIFI</name>
<comment type="caution">
    <text evidence="1">The sequence shown here is derived from an EMBL/GenBank/DDBJ whole genome shotgun (WGS) entry which is preliminary data.</text>
</comment>
<evidence type="ECO:0000313" key="2">
    <source>
        <dbReference type="Proteomes" id="UP000029093"/>
    </source>
</evidence>
<dbReference type="Proteomes" id="UP000029093">
    <property type="component" value="Unassembled WGS sequence"/>
</dbReference>
<organism evidence="1 2">
    <name type="scientific">Bifidobacterium boum</name>
    <dbReference type="NCBI Taxonomy" id="78343"/>
    <lineage>
        <taxon>Bacteria</taxon>
        <taxon>Bacillati</taxon>
        <taxon>Actinomycetota</taxon>
        <taxon>Actinomycetes</taxon>
        <taxon>Bifidobacteriales</taxon>
        <taxon>Bifidobacteriaceae</taxon>
        <taxon>Bifidobacterium</taxon>
    </lineage>
</organism>
<dbReference type="InterPro" id="IPR019933">
    <property type="entry name" value="DivIVA_domain"/>
</dbReference>
<dbReference type="NCBIfam" id="TIGR03544">
    <property type="entry name" value="DivI1A_domain"/>
    <property type="match status" value="1"/>
</dbReference>
<dbReference type="OrthoDB" id="5198800at2"/>
<evidence type="ECO:0000313" key="1">
    <source>
        <dbReference type="EMBL" id="KFI47091.1"/>
    </source>
</evidence>
<gene>
    <name evidence="1" type="ORF">BBOU_1063</name>
</gene>
<dbReference type="EMBL" id="JGYQ01000015">
    <property type="protein sequence ID" value="KFI47091.1"/>
    <property type="molecule type" value="Genomic_DNA"/>
</dbReference>
<proteinExistence type="predicted"/>
<protein>
    <submittedName>
        <fullName evidence="1">DivIVA domain protein</fullName>
    </submittedName>
</protein>
<dbReference type="RefSeq" id="WP_026503102.1">
    <property type="nucleotide sequence ID" value="NZ_JGYQ01000015.1"/>
</dbReference>
<dbReference type="AlphaFoldDB" id="A0A086ZKP1"/>
<dbReference type="GeneID" id="303204173"/>
<dbReference type="Gene3D" id="6.10.250.660">
    <property type="match status" value="1"/>
</dbReference>
<sequence>MDTLTAEKVHNQVFKLTFFKEGYRIDDVDSLLDKIAESLAAWEAHHPEDVTVTSDALVPSQLPVARFRETYNKESVDAFIEEARETLAFYENYRYR</sequence>
<accession>A0A086ZKP1</accession>
<keyword evidence="2" id="KW-1185">Reference proteome</keyword>